<sequence>MRYVLYLLLLLTACHRAEVAPATELRNILWGRWIESSARRDTLIFRQSNSIPASTRLEGYVTVNRGRADNGYGQITPRLGSGIYQFYVEGNKIYVYNMLSSMFQFAPYTFLYNDPGKGLASSLTPALSVGNFFELNVRVPETGVKTFVQLP</sequence>
<dbReference type="Proteomes" id="UP000187941">
    <property type="component" value="Chromosome"/>
</dbReference>
<keyword evidence="2" id="KW-1185">Reference proteome</keyword>
<dbReference type="RefSeq" id="WP_077130162.1">
    <property type="nucleotide sequence ID" value="NZ_CP014263.1"/>
</dbReference>
<organism evidence="1 2">
    <name type="scientific">Spirosoma montaniterrae</name>
    <dbReference type="NCBI Taxonomy" id="1178516"/>
    <lineage>
        <taxon>Bacteria</taxon>
        <taxon>Pseudomonadati</taxon>
        <taxon>Bacteroidota</taxon>
        <taxon>Cytophagia</taxon>
        <taxon>Cytophagales</taxon>
        <taxon>Cytophagaceae</taxon>
        <taxon>Spirosoma</taxon>
    </lineage>
</organism>
<evidence type="ECO:0000313" key="2">
    <source>
        <dbReference type="Proteomes" id="UP000187941"/>
    </source>
</evidence>
<dbReference type="KEGG" id="smon:AWR27_04855"/>
<accession>A0A1P9WTL3</accession>
<reference evidence="1 2" key="1">
    <citation type="submission" date="2016-01" db="EMBL/GenBank/DDBJ databases">
        <authorList>
            <person name="Oliw E.H."/>
        </authorList>
    </citation>
    <scope>NUCLEOTIDE SEQUENCE [LARGE SCALE GENOMIC DNA]</scope>
    <source>
        <strain evidence="1 2">DY10</strain>
    </source>
</reference>
<proteinExistence type="predicted"/>
<gene>
    <name evidence="1" type="ORF">AWR27_04855</name>
</gene>
<evidence type="ECO:0000313" key="1">
    <source>
        <dbReference type="EMBL" id="AQG78721.1"/>
    </source>
</evidence>
<dbReference type="AlphaFoldDB" id="A0A1P9WTL3"/>
<dbReference type="OrthoDB" id="958369at2"/>
<dbReference type="STRING" id="1178516.AWR27_04855"/>
<dbReference type="EMBL" id="CP014263">
    <property type="protein sequence ID" value="AQG78721.1"/>
    <property type="molecule type" value="Genomic_DNA"/>
</dbReference>
<protein>
    <submittedName>
        <fullName evidence="1">Uncharacterized protein</fullName>
    </submittedName>
</protein>
<name>A0A1P9WTL3_9BACT</name>